<evidence type="ECO:0000313" key="3">
    <source>
        <dbReference type="Proteomes" id="UP001596504"/>
    </source>
</evidence>
<dbReference type="RefSeq" id="WP_380667712.1">
    <property type="nucleotide sequence ID" value="NZ_JBHTCJ010000005.1"/>
</dbReference>
<dbReference type="Proteomes" id="UP001596504">
    <property type="component" value="Unassembled WGS sequence"/>
</dbReference>
<dbReference type="InterPro" id="IPR036894">
    <property type="entry name" value="YbaB-like_sf"/>
</dbReference>
<feature type="compositionally biased region" description="Low complexity" evidence="1">
    <location>
        <begin position="39"/>
        <end position="54"/>
    </location>
</feature>
<evidence type="ECO:0000313" key="2">
    <source>
        <dbReference type="EMBL" id="MFC7342134.1"/>
    </source>
</evidence>
<dbReference type="InterPro" id="IPR004401">
    <property type="entry name" value="YbaB/EbfC"/>
</dbReference>
<dbReference type="Pfam" id="PF02575">
    <property type="entry name" value="YbaB_DNA_bd"/>
    <property type="match status" value="1"/>
</dbReference>
<sequence length="93" mass="9960">MAGLDDDDRASMEARNAAMKERMNGLLDKFHGQTRLLEEAQQAASSTTATTTSEDGPVTVTVDATGAITDLPFDAKSFKQADPQKFARTAPAR</sequence>
<organism evidence="2 3">
    <name type="scientific">Saccharopolyspora griseoalba</name>
    <dbReference type="NCBI Taxonomy" id="1431848"/>
    <lineage>
        <taxon>Bacteria</taxon>
        <taxon>Bacillati</taxon>
        <taxon>Actinomycetota</taxon>
        <taxon>Actinomycetes</taxon>
        <taxon>Pseudonocardiales</taxon>
        <taxon>Pseudonocardiaceae</taxon>
        <taxon>Saccharopolyspora</taxon>
    </lineage>
</organism>
<accession>A0ABW2LI00</accession>
<dbReference type="Gene3D" id="3.30.1310.10">
    <property type="entry name" value="Nucleoid-associated protein YbaB-like domain"/>
    <property type="match status" value="1"/>
</dbReference>
<keyword evidence="3" id="KW-1185">Reference proteome</keyword>
<evidence type="ECO:0000256" key="1">
    <source>
        <dbReference type="SAM" id="MobiDB-lite"/>
    </source>
</evidence>
<gene>
    <name evidence="2" type="ORF">ACFQRI_12010</name>
</gene>
<feature type="region of interest" description="Disordered" evidence="1">
    <location>
        <begin position="38"/>
        <end position="58"/>
    </location>
</feature>
<reference evidence="3" key="1">
    <citation type="journal article" date="2019" name="Int. J. Syst. Evol. Microbiol.">
        <title>The Global Catalogue of Microorganisms (GCM) 10K type strain sequencing project: providing services to taxonomists for standard genome sequencing and annotation.</title>
        <authorList>
            <consortium name="The Broad Institute Genomics Platform"/>
            <consortium name="The Broad Institute Genome Sequencing Center for Infectious Disease"/>
            <person name="Wu L."/>
            <person name="Ma J."/>
        </authorList>
    </citation>
    <scope>NUCLEOTIDE SEQUENCE [LARGE SCALE GENOMIC DNA]</scope>
    <source>
        <strain evidence="3">WLHS5</strain>
    </source>
</reference>
<dbReference type="EMBL" id="JBHTCJ010000005">
    <property type="protein sequence ID" value="MFC7342134.1"/>
    <property type="molecule type" value="Genomic_DNA"/>
</dbReference>
<name>A0ABW2LI00_9PSEU</name>
<comment type="caution">
    <text evidence="2">The sequence shown here is derived from an EMBL/GenBank/DDBJ whole genome shotgun (WGS) entry which is preliminary data.</text>
</comment>
<protein>
    <submittedName>
        <fullName evidence="2">YbaB/EbfC family nucleoid-associated protein</fullName>
    </submittedName>
</protein>
<proteinExistence type="predicted"/>